<feature type="domain" description="Teneurin-like YD-shell" evidence="4">
    <location>
        <begin position="871"/>
        <end position="985"/>
    </location>
</feature>
<dbReference type="InterPro" id="IPR050708">
    <property type="entry name" value="T6SS_VgrG/RHS"/>
</dbReference>
<dbReference type="Pfam" id="PF20148">
    <property type="entry name" value="DUF6531"/>
    <property type="match status" value="1"/>
</dbReference>
<proteinExistence type="predicted"/>
<evidence type="ECO:0000259" key="3">
    <source>
        <dbReference type="Pfam" id="PF20148"/>
    </source>
</evidence>
<dbReference type="RefSeq" id="WP_083107715.1">
    <property type="nucleotide sequence ID" value="NZ_CP020569.1"/>
</dbReference>
<feature type="compositionally biased region" description="Gly residues" evidence="2">
    <location>
        <begin position="78"/>
        <end position="87"/>
    </location>
</feature>
<dbReference type="Pfam" id="PF05593">
    <property type="entry name" value="RHS_repeat"/>
    <property type="match status" value="8"/>
</dbReference>
<evidence type="ECO:0000256" key="2">
    <source>
        <dbReference type="SAM" id="MobiDB-lite"/>
    </source>
</evidence>
<name>A0A1V0TXN0_9ACTN</name>
<dbReference type="PRINTS" id="PR00394">
    <property type="entry name" value="RHSPROTEIN"/>
</dbReference>
<keyword evidence="6" id="KW-1185">Reference proteome</keyword>
<dbReference type="PANTHER" id="PTHR32305">
    <property type="match status" value="1"/>
</dbReference>
<dbReference type="InterPro" id="IPR031325">
    <property type="entry name" value="RHS_repeat"/>
</dbReference>
<reference evidence="5 6" key="1">
    <citation type="submission" date="2017-04" db="EMBL/GenBank/DDBJ databases">
        <title>Complete Genome Sequence of Streptomyces gilvosporeus F607, a Capable Producer of Natamycin.</title>
        <authorList>
            <person name="Zong G."/>
            <person name="Zhong C."/>
            <person name="Fu J."/>
            <person name="Qin R."/>
            <person name="Cao G."/>
        </authorList>
    </citation>
    <scope>NUCLEOTIDE SEQUENCE [LARGE SCALE GENOMIC DNA]</scope>
    <source>
        <strain evidence="5 6">F607</strain>
    </source>
</reference>
<dbReference type="PANTHER" id="PTHR32305:SF15">
    <property type="entry name" value="PROTEIN RHSA-RELATED"/>
    <property type="match status" value="1"/>
</dbReference>
<evidence type="ECO:0000259" key="4">
    <source>
        <dbReference type="Pfam" id="PF25023"/>
    </source>
</evidence>
<feature type="domain" description="DUF6531" evidence="3">
    <location>
        <begin position="114"/>
        <end position="186"/>
    </location>
</feature>
<dbReference type="OrthoDB" id="4981820at2"/>
<dbReference type="InterPro" id="IPR006530">
    <property type="entry name" value="YD"/>
</dbReference>
<evidence type="ECO:0000313" key="5">
    <source>
        <dbReference type="EMBL" id="ARF57729.1"/>
    </source>
</evidence>
<organism evidence="5 6">
    <name type="scientific">Streptomyces gilvosporeus</name>
    <dbReference type="NCBI Taxonomy" id="553510"/>
    <lineage>
        <taxon>Bacteria</taxon>
        <taxon>Bacillati</taxon>
        <taxon>Actinomycetota</taxon>
        <taxon>Actinomycetes</taxon>
        <taxon>Kitasatosporales</taxon>
        <taxon>Streptomycetaceae</taxon>
        <taxon>Streptomyces</taxon>
    </lineage>
</organism>
<dbReference type="Pfam" id="PF25023">
    <property type="entry name" value="TEN_YD-shell"/>
    <property type="match status" value="1"/>
</dbReference>
<dbReference type="InterPro" id="IPR045351">
    <property type="entry name" value="DUF6531"/>
</dbReference>
<dbReference type="NCBIfam" id="TIGR03696">
    <property type="entry name" value="Rhs_assc_core"/>
    <property type="match status" value="1"/>
</dbReference>
<evidence type="ECO:0000313" key="6">
    <source>
        <dbReference type="Proteomes" id="UP000192726"/>
    </source>
</evidence>
<dbReference type="NCBIfam" id="TIGR01643">
    <property type="entry name" value="YD_repeat_2x"/>
    <property type="match status" value="13"/>
</dbReference>
<dbReference type="Proteomes" id="UP000192726">
    <property type="component" value="Chromosome"/>
</dbReference>
<dbReference type="STRING" id="553510.B1H19_29200"/>
<accession>A0A1V0TXN0</accession>
<sequence length="1305" mass="143873">MSNPIVKALEHAAEKLGKTLGKDAGKAVQDLYHGTGQRMKKVARNHHENDKGLSDHFNGLGKGGRNDPKSPHTSLNSGGKGPGGGRPGKGDPSLAGPSKGGQPSNGNIGCHTAGDPVDVVSGQMIANEKDLELPGLLPLVLRRAYASSYAGGRLFGPGWSSTLDQRVEIDTKGIHYAGDDAQILHYPLPTHAGEHVYPEAGARWPLTWDQQSDTIRIEDPDRGWMRHFAPSGTLVGPGRATRAITELTDRNDHRIIFDRDETGTPTEVRHTGGYRIAVDTIDTAAGLRIEGLRLLDGAGAGPGTKVVGYEYSPGGQLAGVVNSSGLPYEYEYDDADRITACTDRNGRCYSYVYDDEGRVVRGIGEGGHLSARFRYDAALRITTVTDSLGHATEYHYDEQQHVTRTVDPLGNTTRTDYDEAGRVIARTDEINRTTRFDLDAHGSPIRITEPDGTTIELDYTELRQLAALRRGDTVLASFAYDTRGNVLTTTDASGARTSRQYDDQGRLVSVTDPLGQTRHTTTNSAGLITAIADAAGQTVHATYDAFGRVIAATNSLGFTNRFEYRTEGEITRRVHPDGAVETWLHDPEGFVVEHCDRAGAVTRFEIGPFGKLAGRTLPDGEIQRFAYDTELQLLAVTMNGASWRYRYDEAGHLVGETDFNDRSFTYRLDGADQLLETIDAAGRTTACTYDVLGRLVEHVSHDGIATALTYDDAGLLTRVTGRGSVLEYSHDVTGRILSETVDGRTTAYTYDALGRRTSRTTPTGLVSTWTYDVNNQPASLTNPFGQLAFAYDAGGRETSRHFGSGAVLTQSWDACDRLSTQTIWARDLTGGGGEGAYLNAQERTYGYRADGMPTVVTDRLRGRRDFELTPAGRITRVSAESWNESYAYDPLGNVTRAHDTRMPDNASAGERAYSGTLLRSAGRTSYTYDDRGRLVRMLVRTLSGQRREWRYTWNAEDQLVRVDTPRRGSWTYTYDPLGRRIGKQRLVEGDGQQAAAEETVFVWDGTQLIEQYSALADGSCRTLTWDWEPGTWTPLSQTERTWHPDRTAPQSPIDERFYAIITDLTDTPSELVTPDGRIAWSSHTDTWGEAIRGTGRRIRACPLGRPGQYHDDESDLEYNCFRYYDPATGRYLSSDPLGLDGGPNPHSYVPNPFFWIDPLGLAKRQPQGWGGSHYSLRPSNWTDGSDTNKYERNHVPARAAYVGVGGTQLGYGAGPAIRMEYDDHRNFISTGSGRASDKWRADQRALIAQGKFDEAMKKDIDEIRRVHGTKYDAAIKEMVDDLPHNKGFQKYLSDNGWKIRTCLLK</sequence>
<evidence type="ECO:0008006" key="7">
    <source>
        <dbReference type="Google" id="ProtNLM"/>
    </source>
</evidence>
<dbReference type="Gene3D" id="2.180.10.10">
    <property type="entry name" value="RHS repeat-associated core"/>
    <property type="match status" value="3"/>
</dbReference>
<keyword evidence="1" id="KW-0677">Repeat</keyword>
<dbReference type="InterPro" id="IPR022385">
    <property type="entry name" value="Rhs_assc_core"/>
</dbReference>
<gene>
    <name evidence="5" type="ORF">B1H19_29200</name>
</gene>
<protein>
    <recommendedName>
        <fullName evidence="7">Type IV secretion protein Rhs</fullName>
    </recommendedName>
</protein>
<evidence type="ECO:0000256" key="1">
    <source>
        <dbReference type="ARBA" id="ARBA00022737"/>
    </source>
</evidence>
<feature type="region of interest" description="Disordered" evidence="2">
    <location>
        <begin position="31"/>
        <end position="114"/>
    </location>
</feature>
<feature type="compositionally biased region" description="Basic and acidic residues" evidence="2">
    <location>
        <begin position="45"/>
        <end position="54"/>
    </location>
</feature>
<dbReference type="EMBL" id="CP020569">
    <property type="protein sequence ID" value="ARF57729.1"/>
    <property type="molecule type" value="Genomic_DNA"/>
</dbReference>
<dbReference type="KEGG" id="sgv:B1H19_29200"/>
<dbReference type="InterPro" id="IPR056823">
    <property type="entry name" value="TEN-like_YD-shell"/>
</dbReference>